<proteinExistence type="predicted"/>
<dbReference type="AlphaFoldDB" id="A0A839ES44"/>
<dbReference type="RefSeq" id="WP_182551553.1">
    <property type="nucleotide sequence ID" value="NZ_JACGXN010000010.1"/>
</dbReference>
<keyword evidence="2" id="KW-1185">Reference proteome</keyword>
<evidence type="ECO:0000313" key="2">
    <source>
        <dbReference type="Proteomes" id="UP000549052"/>
    </source>
</evidence>
<dbReference type="Proteomes" id="UP000549052">
    <property type="component" value="Unassembled WGS sequence"/>
</dbReference>
<dbReference type="EMBL" id="JACGXN010000010">
    <property type="protein sequence ID" value="MBA8880935.1"/>
    <property type="molecule type" value="Genomic_DNA"/>
</dbReference>
<comment type="caution">
    <text evidence="1">The sequence shown here is derived from an EMBL/GenBank/DDBJ whole genome shotgun (WGS) entry which is preliminary data.</text>
</comment>
<name>A0A839ES44_9HYPH</name>
<organism evidence="1 2">
    <name type="scientific">Phyllobacterium myrsinacearum</name>
    <dbReference type="NCBI Taxonomy" id="28101"/>
    <lineage>
        <taxon>Bacteria</taxon>
        <taxon>Pseudomonadati</taxon>
        <taxon>Pseudomonadota</taxon>
        <taxon>Alphaproteobacteria</taxon>
        <taxon>Hyphomicrobiales</taxon>
        <taxon>Phyllobacteriaceae</taxon>
        <taxon>Phyllobacterium</taxon>
    </lineage>
</organism>
<reference evidence="1 2" key="1">
    <citation type="submission" date="2020-07" db="EMBL/GenBank/DDBJ databases">
        <title>Genomic Encyclopedia of Type Strains, Phase IV (KMG-V): Genome sequencing to study the core and pangenomes of soil and plant-associated prokaryotes.</title>
        <authorList>
            <person name="Whitman W."/>
        </authorList>
    </citation>
    <scope>NUCLEOTIDE SEQUENCE [LARGE SCALE GENOMIC DNA]</scope>
    <source>
        <strain evidence="1 2">AN3</strain>
    </source>
</reference>
<evidence type="ECO:0000313" key="1">
    <source>
        <dbReference type="EMBL" id="MBA8880935.1"/>
    </source>
</evidence>
<sequence length="105" mass="11952">MEKLNHDVTGKINLNSAYDKHELTSCFPISCFDYRTPRKAKPRFQQLIEARRIPDAGISINFEQTAPDMAAIKNADRIISTGFTYITENSPGQLIDFSLQKWIST</sequence>
<protein>
    <submittedName>
        <fullName evidence="1">Uncharacterized protein</fullName>
    </submittedName>
</protein>
<gene>
    <name evidence="1" type="ORF">FHW16_004670</name>
</gene>
<accession>A0A839ES44</accession>